<evidence type="ECO:0008006" key="3">
    <source>
        <dbReference type="Google" id="ProtNLM"/>
    </source>
</evidence>
<gene>
    <name evidence="1" type="ORF">B7C42_01642</name>
</gene>
<accession>A0A231HD77</accession>
<organism evidence="1 2">
    <name type="scientific">Nocardia cerradoensis</name>
    <dbReference type="NCBI Taxonomy" id="85688"/>
    <lineage>
        <taxon>Bacteria</taxon>
        <taxon>Bacillati</taxon>
        <taxon>Actinomycetota</taxon>
        <taxon>Actinomycetes</taxon>
        <taxon>Mycobacteriales</taxon>
        <taxon>Nocardiaceae</taxon>
        <taxon>Nocardia</taxon>
    </lineage>
</organism>
<proteinExistence type="predicted"/>
<protein>
    <recommendedName>
        <fullName evidence="3">Major capsid protein</fullName>
    </recommendedName>
</protein>
<dbReference type="RefSeq" id="WP_094024797.1">
    <property type="nucleotide sequence ID" value="NZ_NGAF01000002.1"/>
</dbReference>
<sequence>MANNAFPPGWPSLSGDVLSINRFLKDPLWVLRALRTIGDQMFISKRVLTGQFYTESGSIAYEQNESIYADGTPRAIPPGGEYPVTTTGTGPASLANVIKWGQDTEFTWESISRQKYDVVRRGLLKLVNSHIQQIDSVALSAVASAVTQTAAAIAPWDGSGTTPQILRDLMRAYATIIDLKQGYMPDVVLLEPIVFANTVSDPSLMNLLPREVPGVSSAPVNGGWESPYMRKIGGFTFITSPNLPTLGRVTLLDSSVFGGFADERLNDPGYVGSTDEGADGIQVKTFPEDKTDSIRVRARRITTPLVLEPAAAVAITGVKGA</sequence>
<evidence type="ECO:0000313" key="2">
    <source>
        <dbReference type="Proteomes" id="UP000215506"/>
    </source>
</evidence>
<comment type="caution">
    <text evidence="1">The sequence shown here is derived from an EMBL/GenBank/DDBJ whole genome shotgun (WGS) entry which is preliminary data.</text>
</comment>
<evidence type="ECO:0000313" key="1">
    <source>
        <dbReference type="EMBL" id="OXR46667.1"/>
    </source>
</evidence>
<dbReference type="Proteomes" id="UP000215506">
    <property type="component" value="Unassembled WGS sequence"/>
</dbReference>
<name>A0A231HD77_9NOCA</name>
<reference evidence="1 2" key="1">
    <citation type="submission" date="2017-07" db="EMBL/GenBank/DDBJ databases">
        <title>First draft Genome Sequence of Nocardia cerradoensis isolated from human infection.</title>
        <authorList>
            <person name="Carrasco G."/>
        </authorList>
    </citation>
    <scope>NUCLEOTIDE SEQUENCE [LARGE SCALE GENOMIC DNA]</scope>
    <source>
        <strain evidence="1 2">CNM20130759</strain>
    </source>
</reference>
<keyword evidence="2" id="KW-1185">Reference proteome</keyword>
<dbReference type="AlphaFoldDB" id="A0A231HD77"/>
<dbReference type="EMBL" id="NGAF01000002">
    <property type="protein sequence ID" value="OXR46667.1"/>
    <property type="molecule type" value="Genomic_DNA"/>
</dbReference>
<dbReference type="Pfam" id="PF25209">
    <property type="entry name" value="Phage_capsid_4"/>
    <property type="match status" value="1"/>
</dbReference>